<name>A0A2M9YTP9_9LEPT</name>
<gene>
    <name evidence="2" type="ORF">CH376_21525</name>
    <name evidence="1" type="ORF">CH380_02415</name>
</gene>
<keyword evidence="3" id="KW-1185">Reference proteome</keyword>
<protein>
    <submittedName>
        <fullName evidence="1">Uncharacterized protein</fullName>
    </submittedName>
</protein>
<dbReference type="AlphaFoldDB" id="A0A2M9YTP9"/>
<comment type="caution">
    <text evidence="1">The sequence shown here is derived from an EMBL/GenBank/DDBJ whole genome shotgun (WGS) entry which is preliminary data.</text>
</comment>
<evidence type="ECO:0000313" key="2">
    <source>
        <dbReference type="EMBL" id="PJZ59856.1"/>
    </source>
</evidence>
<accession>A0A2M9YTP9</accession>
<dbReference type="Proteomes" id="UP000232149">
    <property type="component" value="Unassembled WGS sequence"/>
</dbReference>
<evidence type="ECO:0000313" key="3">
    <source>
        <dbReference type="Proteomes" id="UP000232149"/>
    </source>
</evidence>
<organism evidence="1 4">
    <name type="scientific">Leptospira adleri</name>
    <dbReference type="NCBI Taxonomy" id="2023186"/>
    <lineage>
        <taxon>Bacteria</taxon>
        <taxon>Pseudomonadati</taxon>
        <taxon>Spirochaetota</taxon>
        <taxon>Spirochaetia</taxon>
        <taxon>Leptospirales</taxon>
        <taxon>Leptospiraceae</taxon>
        <taxon>Leptospira</taxon>
    </lineage>
</organism>
<evidence type="ECO:0000313" key="4">
    <source>
        <dbReference type="Proteomes" id="UP000232188"/>
    </source>
</evidence>
<reference evidence="3 4" key="1">
    <citation type="submission" date="2017-07" db="EMBL/GenBank/DDBJ databases">
        <title>Leptospira spp. isolated from tropical soils.</title>
        <authorList>
            <person name="Thibeaux R."/>
            <person name="Iraola G."/>
            <person name="Ferres I."/>
            <person name="Bierque E."/>
            <person name="Girault D."/>
            <person name="Soupe-Gilbert M.-E."/>
            <person name="Picardeau M."/>
            <person name="Goarant C."/>
        </authorList>
    </citation>
    <scope>NUCLEOTIDE SEQUENCE [LARGE SCALE GENOMIC DNA]</scope>
    <source>
        <strain evidence="1 4">FH2-B-C1</strain>
        <strain evidence="2 3">FH2-B-D1</strain>
    </source>
</reference>
<dbReference type="EMBL" id="NPDU01000093">
    <property type="protein sequence ID" value="PJZ59856.1"/>
    <property type="molecule type" value="Genomic_DNA"/>
</dbReference>
<dbReference type="OrthoDB" id="345146at2"/>
<sequence>MYFFKKAPFFIPFLFSMCFVFCGPKKHFVRLEKAGKEKGRIYVIRPVETALAMWSYDFILQKYKGHFKNNPELETIASFELENGEFFTEELEEGFYKLSLSSKPGVEKIFKMDKERRNFFRFVIFNEKEISMADFFIKEISETDALGDLLENDHLNEVEKK</sequence>
<dbReference type="EMBL" id="NPDV01000002">
    <property type="protein sequence ID" value="PJZ54908.1"/>
    <property type="molecule type" value="Genomic_DNA"/>
</dbReference>
<proteinExistence type="predicted"/>
<evidence type="ECO:0000313" key="1">
    <source>
        <dbReference type="EMBL" id="PJZ54908.1"/>
    </source>
</evidence>
<dbReference type="Proteomes" id="UP000232188">
    <property type="component" value="Unassembled WGS sequence"/>
</dbReference>